<dbReference type="AlphaFoldDB" id="A0A932AA69"/>
<reference evidence="1" key="1">
    <citation type="submission" date="2020-07" db="EMBL/GenBank/DDBJ databases">
        <title>Huge and variable diversity of episymbiotic CPR bacteria and DPANN archaea in groundwater ecosystems.</title>
        <authorList>
            <person name="He C.Y."/>
            <person name="Keren R."/>
            <person name="Whittaker M."/>
            <person name="Farag I.F."/>
            <person name="Doudna J."/>
            <person name="Cate J.H.D."/>
            <person name="Banfield J.F."/>
        </authorList>
    </citation>
    <scope>NUCLEOTIDE SEQUENCE</scope>
    <source>
        <strain evidence="1">NC_groundwater_580_Pr5_B-0.1um_64_19</strain>
    </source>
</reference>
<gene>
    <name evidence="1" type="ORF">HYX28_09905</name>
</gene>
<dbReference type="EMBL" id="JACPNR010000011">
    <property type="protein sequence ID" value="MBI2679083.1"/>
    <property type="molecule type" value="Genomic_DNA"/>
</dbReference>
<comment type="caution">
    <text evidence="1">The sequence shown here is derived from an EMBL/GenBank/DDBJ whole genome shotgun (WGS) entry which is preliminary data.</text>
</comment>
<dbReference type="Proteomes" id="UP000779809">
    <property type="component" value="Unassembled WGS sequence"/>
</dbReference>
<evidence type="ECO:0000313" key="2">
    <source>
        <dbReference type="Proteomes" id="UP000779809"/>
    </source>
</evidence>
<protein>
    <submittedName>
        <fullName evidence="1">Uncharacterized protein</fullName>
    </submittedName>
</protein>
<evidence type="ECO:0000313" key="1">
    <source>
        <dbReference type="EMBL" id="MBI2679083.1"/>
    </source>
</evidence>
<proteinExistence type="predicted"/>
<sequence>MAAEPLQHDPARLAAGTKVPRSGIYRVYHYRHRLPHSVILLKNDVLPACHHCGDRVEFVELMDGDVCEADYNFSLEQADDQAA</sequence>
<name>A0A932AA69_9BACT</name>
<organism evidence="1 2">
    <name type="scientific">Candidatus Korobacter versatilis</name>
    <dbReference type="NCBI Taxonomy" id="658062"/>
    <lineage>
        <taxon>Bacteria</taxon>
        <taxon>Pseudomonadati</taxon>
        <taxon>Acidobacteriota</taxon>
        <taxon>Terriglobia</taxon>
        <taxon>Terriglobales</taxon>
        <taxon>Candidatus Korobacteraceae</taxon>
        <taxon>Candidatus Korobacter</taxon>
    </lineage>
</organism>
<accession>A0A932AA69</accession>